<dbReference type="Proteomes" id="UP001066276">
    <property type="component" value="Chromosome 10"/>
</dbReference>
<dbReference type="EMBL" id="JANPWB010000014">
    <property type="protein sequence ID" value="KAJ1097061.1"/>
    <property type="molecule type" value="Genomic_DNA"/>
</dbReference>
<reference evidence="2" key="1">
    <citation type="journal article" date="2022" name="bioRxiv">
        <title>Sequencing and chromosome-scale assembly of the giantPleurodeles waltlgenome.</title>
        <authorList>
            <person name="Brown T."/>
            <person name="Elewa A."/>
            <person name="Iarovenko S."/>
            <person name="Subramanian E."/>
            <person name="Araus A.J."/>
            <person name="Petzold A."/>
            <person name="Susuki M."/>
            <person name="Suzuki K.-i.T."/>
            <person name="Hayashi T."/>
            <person name="Toyoda A."/>
            <person name="Oliveira C."/>
            <person name="Osipova E."/>
            <person name="Leigh N.D."/>
            <person name="Simon A."/>
            <person name="Yun M.H."/>
        </authorList>
    </citation>
    <scope>NUCLEOTIDE SEQUENCE</scope>
    <source>
        <strain evidence="2">20211129_DDA</strain>
        <tissue evidence="2">Liver</tissue>
    </source>
</reference>
<sequence length="115" mass="12268">MEDRGGTESSVWTSSRPCRGSCELRTAAHENLATQQRNNLPIGTWEEHRIYAAGPDAPGAAMSPGMEGDGSRNLTGMARRGEDSTGWSPGTATGRLEPWVQHGLMVGGKDRSRGS</sequence>
<feature type="region of interest" description="Disordered" evidence="1">
    <location>
        <begin position="54"/>
        <end position="97"/>
    </location>
</feature>
<evidence type="ECO:0000256" key="1">
    <source>
        <dbReference type="SAM" id="MobiDB-lite"/>
    </source>
</evidence>
<keyword evidence="3" id="KW-1185">Reference proteome</keyword>
<gene>
    <name evidence="2" type="ORF">NDU88_002190</name>
</gene>
<dbReference type="AlphaFoldDB" id="A0AAV7M0T6"/>
<protein>
    <submittedName>
        <fullName evidence="2">Uncharacterized protein</fullName>
    </submittedName>
</protein>
<comment type="caution">
    <text evidence="2">The sequence shown here is derived from an EMBL/GenBank/DDBJ whole genome shotgun (WGS) entry which is preliminary data.</text>
</comment>
<evidence type="ECO:0000313" key="3">
    <source>
        <dbReference type="Proteomes" id="UP001066276"/>
    </source>
</evidence>
<name>A0AAV7M0T6_PLEWA</name>
<proteinExistence type="predicted"/>
<evidence type="ECO:0000313" key="2">
    <source>
        <dbReference type="EMBL" id="KAJ1097061.1"/>
    </source>
</evidence>
<organism evidence="2 3">
    <name type="scientific">Pleurodeles waltl</name>
    <name type="common">Iberian ribbed newt</name>
    <dbReference type="NCBI Taxonomy" id="8319"/>
    <lineage>
        <taxon>Eukaryota</taxon>
        <taxon>Metazoa</taxon>
        <taxon>Chordata</taxon>
        <taxon>Craniata</taxon>
        <taxon>Vertebrata</taxon>
        <taxon>Euteleostomi</taxon>
        <taxon>Amphibia</taxon>
        <taxon>Batrachia</taxon>
        <taxon>Caudata</taxon>
        <taxon>Salamandroidea</taxon>
        <taxon>Salamandridae</taxon>
        <taxon>Pleurodelinae</taxon>
        <taxon>Pleurodeles</taxon>
    </lineage>
</organism>
<accession>A0AAV7M0T6</accession>